<dbReference type="PANTHER" id="PTHR13939">
    <property type="entry name" value="NICOTINAMIDE-NUCLEOTIDE AMIDOHYDROLASE PNCC"/>
    <property type="match status" value="1"/>
</dbReference>
<dbReference type="RefSeq" id="WP_015695468.1">
    <property type="nucleotide sequence ID" value="NZ_AP018492.1"/>
</dbReference>
<feature type="domain" description="MoaB/Mog" evidence="2">
    <location>
        <begin position="4"/>
        <end position="170"/>
    </location>
</feature>
<dbReference type="Pfam" id="PF18146">
    <property type="entry name" value="CinA_KH"/>
    <property type="match status" value="1"/>
</dbReference>
<dbReference type="Pfam" id="PF02464">
    <property type="entry name" value="CinA"/>
    <property type="match status" value="1"/>
</dbReference>
<dbReference type="SUPFAM" id="SSF142433">
    <property type="entry name" value="CinA-like"/>
    <property type="match status" value="1"/>
</dbReference>
<dbReference type="CDD" id="cd00885">
    <property type="entry name" value="cinA"/>
    <property type="match status" value="1"/>
</dbReference>
<organism evidence="3 4">
    <name type="scientific">Melissococcus plutonius</name>
    <dbReference type="NCBI Taxonomy" id="33970"/>
    <lineage>
        <taxon>Bacteria</taxon>
        <taxon>Bacillati</taxon>
        <taxon>Bacillota</taxon>
        <taxon>Bacilli</taxon>
        <taxon>Lactobacillales</taxon>
        <taxon>Enterococcaceae</taxon>
        <taxon>Melissococcus</taxon>
    </lineage>
</organism>
<accession>A0A2Z5Y4K7</accession>
<sequence>MKAEIIAVGTEILLGQIVNTNATFLSEELASLGIEVYYQTVVGDNAQRLTQLLKIAQKRSDLIILCGGLGPTEDDLTKETIANYLHKSLIEDQDGLRNLQHFFELSKRKMTKNNLRQILTIKDGYTLQNPTGLAVGTLIENDKTNYLLLPGPPNELQPMFQQFARPLLEKLFPQREQLFSKVLRFYGIGESQLVTELKELIDQQTNPTIAPYAKTNEVTLRLTAKATDEKTSNKMLLSLEKQIMEKVGSYFYGYGENNSLAKVVAHLLKEKQKTITAAESLTSGLFQSTLGEISGISQIFKGGFVVYTEETKENFLNIPKELLENDGTVSEICAIKMAEHARQLANTDYAISFTGVAEKTLEGKPAGTVWIGFSQKNQTAFARSFQFNGDRNSVRQHAVMQGLALIRQIVLNKE</sequence>
<dbReference type="AlphaFoldDB" id="A0A2Z5Y4K7"/>
<dbReference type="Gene3D" id="3.30.70.2860">
    <property type="match status" value="1"/>
</dbReference>
<dbReference type="SUPFAM" id="SSF53218">
    <property type="entry name" value="Molybdenum cofactor biosynthesis proteins"/>
    <property type="match status" value="1"/>
</dbReference>
<dbReference type="InterPro" id="IPR008136">
    <property type="entry name" value="CinA_C"/>
</dbReference>
<dbReference type="Proteomes" id="UP000269226">
    <property type="component" value="Chromosome"/>
</dbReference>
<dbReference type="InterPro" id="IPR036653">
    <property type="entry name" value="CinA-like_C"/>
</dbReference>
<evidence type="ECO:0000259" key="2">
    <source>
        <dbReference type="SMART" id="SM00852"/>
    </source>
</evidence>
<dbReference type="NCBIfam" id="TIGR00199">
    <property type="entry name" value="PncC_domain"/>
    <property type="match status" value="1"/>
</dbReference>
<dbReference type="Pfam" id="PF00994">
    <property type="entry name" value="MoCF_biosynth"/>
    <property type="match status" value="1"/>
</dbReference>
<dbReference type="NCBIfam" id="NF001813">
    <property type="entry name" value="PRK00549.1"/>
    <property type="match status" value="1"/>
</dbReference>
<dbReference type="HAMAP" id="MF_00226_B">
    <property type="entry name" value="CinA_B"/>
    <property type="match status" value="1"/>
</dbReference>
<dbReference type="GO" id="GO:0016787">
    <property type="term" value="F:hydrolase activity"/>
    <property type="evidence" value="ECO:0007669"/>
    <property type="project" value="UniProtKB-KW"/>
</dbReference>
<evidence type="ECO:0000313" key="4">
    <source>
        <dbReference type="Proteomes" id="UP000269226"/>
    </source>
</evidence>
<dbReference type="InterPro" id="IPR036425">
    <property type="entry name" value="MoaB/Mog-like_dom_sf"/>
</dbReference>
<dbReference type="InterPro" id="IPR008135">
    <property type="entry name" value="Competence-induced_CinA"/>
</dbReference>
<dbReference type="InterPro" id="IPR001453">
    <property type="entry name" value="MoaB/Mog_dom"/>
</dbReference>
<dbReference type="InterPro" id="IPR041424">
    <property type="entry name" value="CinA_KH"/>
</dbReference>
<dbReference type="EMBL" id="AP018492">
    <property type="protein sequence ID" value="BBC61673.1"/>
    <property type="molecule type" value="Genomic_DNA"/>
</dbReference>
<dbReference type="Gene3D" id="3.90.950.20">
    <property type="entry name" value="CinA-like"/>
    <property type="match status" value="1"/>
</dbReference>
<dbReference type="Gene3D" id="3.40.980.10">
    <property type="entry name" value="MoaB/Mog-like domain"/>
    <property type="match status" value="1"/>
</dbReference>
<dbReference type="NCBIfam" id="TIGR00177">
    <property type="entry name" value="molyb_syn"/>
    <property type="match status" value="1"/>
</dbReference>
<proteinExistence type="inferred from homology"/>
<comment type="similarity">
    <text evidence="1">Belongs to the CinA family.</text>
</comment>
<evidence type="ECO:0000313" key="3">
    <source>
        <dbReference type="EMBL" id="BBC61673.1"/>
    </source>
</evidence>
<keyword evidence="3" id="KW-0378">Hydrolase</keyword>
<name>A0A2Z5Y4K7_9ENTE</name>
<evidence type="ECO:0000256" key="1">
    <source>
        <dbReference type="HAMAP-Rule" id="MF_00226"/>
    </source>
</evidence>
<protein>
    <recommendedName>
        <fullName evidence="1">Putative competence-damage inducible protein</fullName>
    </recommendedName>
</protein>
<dbReference type="PIRSF" id="PIRSF006728">
    <property type="entry name" value="CinA"/>
    <property type="match status" value="1"/>
</dbReference>
<dbReference type="InterPro" id="IPR050101">
    <property type="entry name" value="CinA"/>
</dbReference>
<dbReference type="NCBIfam" id="TIGR00200">
    <property type="entry name" value="cinA_nterm"/>
    <property type="match status" value="1"/>
</dbReference>
<gene>
    <name evidence="1" type="primary">cinA</name>
    <name evidence="3" type="ORF">DAT561_1579</name>
</gene>
<dbReference type="GeneID" id="57044108"/>
<reference evidence="3 4" key="1">
    <citation type="submission" date="2018-01" db="EMBL/GenBank/DDBJ databases">
        <title>Whole genome sequence of Melissococcus plutonius DAT561.</title>
        <authorList>
            <person name="Okumura K."/>
            <person name="Takamatsu D."/>
            <person name="Okura M."/>
        </authorList>
    </citation>
    <scope>NUCLEOTIDE SEQUENCE [LARGE SCALE GENOMIC DNA]</scope>
    <source>
        <strain evidence="3 4">DAT561</strain>
    </source>
</reference>
<dbReference type="PANTHER" id="PTHR13939:SF0">
    <property type="entry name" value="NMN AMIDOHYDROLASE-LIKE PROTEIN YFAY"/>
    <property type="match status" value="1"/>
</dbReference>
<dbReference type="SMART" id="SM00852">
    <property type="entry name" value="MoCF_biosynth"/>
    <property type="match status" value="1"/>
</dbReference>